<comment type="caution">
    <text evidence="2">The sequence shown here is derived from an EMBL/GenBank/DDBJ whole genome shotgun (WGS) entry which is preliminary data.</text>
</comment>
<organism evidence="2 3">
    <name type="scientific">Saguinus oedipus</name>
    <name type="common">Cotton-top tamarin</name>
    <name type="synonym">Oedipomidas oedipus</name>
    <dbReference type="NCBI Taxonomy" id="9490"/>
    <lineage>
        <taxon>Eukaryota</taxon>
        <taxon>Metazoa</taxon>
        <taxon>Chordata</taxon>
        <taxon>Craniata</taxon>
        <taxon>Vertebrata</taxon>
        <taxon>Euteleostomi</taxon>
        <taxon>Mammalia</taxon>
        <taxon>Eutheria</taxon>
        <taxon>Euarchontoglires</taxon>
        <taxon>Primates</taxon>
        <taxon>Haplorrhini</taxon>
        <taxon>Platyrrhini</taxon>
        <taxon>Cebidae</taxon>
        <taxon>Callitrichinae</taxon>
        <taxon>Saguinus</taxon>
    </lineage>
</organism>
<evidence type="ECO:0000313" key="3">
    <source>
        <dbReference type="Proteomes" id="UP001266305"/>
    </source>
</evidence>
<reference evidence="2 3" key="1">
    <citation type="submission" date="2023-05" db="EMBL/GenBank/DDBJ databases">
        <title>B98-5 Cell Line De Novo Hybrid Assembly: An Optical Mapping Approach.</title>
        <authorList>
            <person name="Kananen K."/>
            <person name="Auerbach J.A."/>
            <person name="Kautto E."/>
            <person name="Blachly J.S."/>
        </authorList>
    </citation>
    <scope>NUCLEOTIDE SEQUENCE [LARGE SCALE GENOMIC DNA]</scope>
    <source>
        <strain evidence="2">B95-8</strain>
        <tissue evidence="2">Cell line</tissue>
    </source>
</reference>
<dbReference type="Proteomes" id="UP001266305">
    <property type="component" value="Unassembled WGS sequence"/>
</dbReference>
<feature type="region of interest" description="Disordered" evidence="1">
    <location>
        <begin position="1"/>
        <end position="39"/>
    </location>
</feature>
<evidence type="ECO:0000313" key="2">
    <source>
        <dbReference type="EMBL" id="KAK2119621.1"/>
    </source>
</evidence>
<keyword evidence="3" id="KW-1185">Reference proteome</keyword>
<gene>
    <name evidence="2" type="ORF">P7K49_001007</name>
</gene>
<evidence type="ECO:0000256" key="1">
    <source>
        <dbReference type="SAM" id="MobiDB-lite"/>
    </source>
</evidence>
<protein>
    <submittedName>
        <fullName evidence="2">Uncharacterized protein</fullName>
    </submittedName>
</protein>
<name>A0ABQ9WDD1_SAGOE</name>
<dbReference type="EMBL" id="JASSZA010000001">
    <property type="protein sequence ID" value="KAK2119621.1"/>
    <property type="molecule type" value="Genomic_DNA"/>
</dbReference>
<proteinExistence type="predicted"/>
<accession>A0ABQ9WDD1</accession>
<sequence>MYREYRDLTTAGLPPSATETWGPGTAPGPTPARSQQQFHDSKIKFLLPHLVLRLQHKPRFTTKRPNAFF</sequence>